<protein>
    <submittedName>
        <fullName evidence="2">DUF819 family protein</fullName>
    </submittedName>
</protein>
<proteinExistence type="predicted"/>
<feature type="transmembrane region" description="Helical" evidence="1">
    <location>
        <begin position="351"/>
        <end position="373"/>
    </location>
</feature>
<feature type="transmembrane region" description="Helical" evidence="1">
    <location>
        <begin position="164"/>
        <end position="187"/>
    </location>
</feature>
<feature type="transmembrane region" description="Helical" evidence="1">
    <location>
        <begin position="379"/>
        <end position="401"/>
    </location>
</feature>
<keyword evidence="1" id="KW-1133">Transmembrane helix</keyword>
<keyword evidence="3" id="KW-1185">Reference proteome</keyword>
<evidence type="ECO:0000256" key="1">
    <source>
        <dbReference type="SAM" id="Phobius"/>
    </source>
</evidence>
<name>A0ABZ0K081_9GAMM</name>
<evidence type="ECO:0000313" key="2">
    <source>
        <dbReference type="EMBL" id="WOT05955.1"/>
    </source>
</evidence>
<dbReference type="InterPro" id="IPR008537">
    <property type="entry name" value="DUF819"/>
</dbReference>
<feature type="transmembrane region" description="Helical" evidence="1">
    <location>
        <begin position="6"/>
        <end position="24"/>
    </location>
</feature>
<feature type="transmembrane region" description="Helical" evidence="1">
    <location>
        <begin position="322"/>
        <end position="344"/>
    </location>
</feature>
<dbReference type="Proteomes" id="UP001529491">
    <property type="component" value="Chromosome"/>
</dbReference>
<feature type="transmembrane region" description="Helical" evidence="1">
    <location>
        <begin position="268"/>
        <end position="287"/>
    </location>
</feature>
<dbReference type="PANTHER" id="PTHR34289:SF8">
    <property type="entry name" value="DUF819 DOMAIN-CONTAINING PROTEIN"/>
    <property type="match status" value="1"/>
</dbReference>
<dbReference type="PANTHER" id="PTHR34289">
    <property type="entry name" value="PROTEIN, PUTATIVE (DUF819)-RELATED"/>
    <property type="match status" value="1"/>
</dbReference>
<dbReference type="Pfam" id="PF05684">
    <property type="entry name" value="DUF819"/>
    <property type="match status" value="1"/>
</dbReference>
<dbReference type="RefSeq" id="WP_310470221.1">
    <property type="nucleotide sequence ID" value="NZ_CP136522.1"/>
</dbReference>
<feature type="transmembrane region" description="Helical" evidence="1">
    <location>
        <begin position="299"/>
        <end position="316"/>
    </location>
</feature>
<organism evidence="2 3">
    <name type="scientific">Shewanella youngdeokensis</name>
    <dbReference type="NCBI Taxonomy" id="2999068"/>
    <lineage>
        <taxon>Bacteria</taxon>
        <taxon>Pseudomonadati</taxon>
        <taxon>Pseudomonadota</taxon>
        <taxon>Gammaproteobacteria</taxon>
        <taxon>Alteromonadales</taxon>
        <taxon>Shewanellaceae</taxon>
        <taxon>Shewanella</taxon>
    </lineage>
</organism>
<feature type="transmembrane region" description="Helical" evidence="1">
    <location>
        <begin position="227"/>
        <end position="248"/>
    </location>
</feature>
<reference evidence="2 3" key="1">
    <citation type="submission" date="2023-10" db="EMBL/GenBank/DDBJ databases">
        <title>Complete genome sequence of Shewanella sp. DAU334.</title>
        <authorList>
            <person name="Lee Y.-S."/>
            <person name="Jeong H.-R."/>
            <person name="Hwang E.-J."/>
            <person name="Choi Y.-L."/>
            <person name="Kim G.-D."/>
        </authorList>
    </citation>
    <scope>NUCLEOTIDE SEQUENCE [LARGE SCALE GENOMIC DNA]</scope>
    <source>
        <strain evidence="2 3">DAU334</strain>
    </source>
</reference>
<keyword evidence="1" id="KW-0812">Transmembrane</keyword>
<dbReference type="EMBL" id="CP136522">
    <property type="protein sequence ID" value="WOT05955.1"/>
    <property type="molecule type" value="Genomic_DNA"/>
</dbReference>
<evidence type="ECO:0000313" key="3">
    <source>
        <dbReference type="Proteomes" id="UP001529491"/>
    </source>
</evidence>
<accession>A0ABZ0K081</accession>
<sequence length="410" mass="44673">MISSDPVILGIVASTLGAIFYTSQQQHVFWQKLYQYIPVMVMCYFLPSLFNAFGLIDTSNSQLASIASRYIMPVCLCLLIISVDVHSLLQLGPKLIILFLIGAVGIVVGGPLTLMLFAYFVPETLPWNGADAVWKGMATLAGNWVGGTANQLAMKEVFQVGDNIFSIMITVNVVFSALWMSFLLFCANHSAKIDVWLQADTHQIEKLQQSACHLKTSTKKVPSLNDYMSIFAVGFGVMGLGHGVADFLAPFFSHHYPALARLSFTSEFFWIVIVVSLVSFGLSFTKVRQLEAVGASKTSSLMLYFLIAIMGLQMDVTSIADFPIYFLIGAIWLLFHAILVVIVGCMMRAPVAYMAIASQCNLGGAASSPVVAIAFHKSFAPVAVLLSVFGYCVATYMAWLCGELLKAVTP</sequence>
<keyword evidence="1" id="KW-0472">Membrane</keyword>
<feature type="transmembrane region" description="Helical" evidence="1">
    <location>
        <begin position="95"/>
        <end position="121"/>
    </location>
</feature>
<feature type="transmembrane region" description="Helical" evidence="1">
    <location>
        <begin position="36"/>
        <end position="56"/>
    </location>
</feature>
<gene>
    <name evidence="2" type="ORF">RGE70_03835</name>
</gene>
<feature type="transmembrane region" description="Helical" evidence="1">
    <location>
        <begin position="62"/>
        <end position="83"/>
    </location>
</feature>